<dbReference type="InterPro" id="IPR000209">
    <property type="entry name" value="Peptidase_S8/S53_dom"/>
</dbReference>
<keyword evidence="2 5" id="KW-0645">Protease</keyword>
<keyword evidence="8" id="KW-1185">Reference proteome</keyword>
<dbReference type="STRING" id="459525.SAMN04488137_0974"/>
<dbReference type="InterPro" id="IPR050131">
    <property type="entry name" value="Peptidase_S8_subtilisin-like"/>
</dbReference>
<dbReference type="Pfam" id="PF00082">
    <property type="entry name" value="Peptidase_S8"/>
    <property type="match status" value="1"/>
</dbReference>
<sequence length="407" mass="43897">MDGHTQFNHKMDQSLIEHLLTLTDSNDESVPVIIKMKNPQSPDQLHRLLSPAHDVIKYQYANLPFISGQLSLETIRIISSLSEVEGLYLDRLLYAFCNKAKITMNADYIYKEHGLTGEGVTIAVLDTGIFPHPDFTNPVNRIKEFKDFVNGISQPYDDNGHGTHISGCIAGNGFASKGNYAGLAPKANLLGIKVLDKNGVGFMSSVMAGIDYCIQHQQKHNIRIINLSLGLAIQQEARHYDPLSVSAALAVESGIVVSTAVDNVSSGGTIISPAHHPFVIAAGAVNDRETSETSPVVSSIFTSVLSNISGFDKPDFLFPGLSIAGPLSPNSILAKQLEPFVLNSDYISLSGSSIAAGFCSGTAALLLQAYPPLKPEAVQKYMRLAMVGANKGDCFNLKHLFSIKVKE</sequence>
<dbReference type="GO" id="GO:0004252">
    <property type="term" value="F:serine-type endopeptidase activity"/>
    <property type="evidence" value="ECO:0007669"/>
    <property type="project" value="UniProtKB-UniRule"/>
</dbReference>
<dbReference type="Gene3D" id="3.40.50.200">
    <property type="entry name" value="Peptidase S8/S53 domain"/>
    <property type="match status" value="1"/>
</dbReference>
<feature type="active site" description="Charge relay system" evidence="5">
    <location>
        <position position="353"/>
    </location>
</feature>
<organism evidence="7 8">
    <name type="scientific">Fictibacillus solisalsi</name>
    <dbReference type="NCBI Taxonomy" id="459525"/>
    <lineage>
        <taxon>Bacteria</taxon>
        <taxon>Bacillati</taxon>
        <taxon>Bacillota</taxon>
        <taxon>Bacilli</taxon>
        <taxon>Bacillales</taxon>
        <taxon>Fictibacillaceae</taxon>
        <taxon>Fictibacillus</taxon>
    </lineage>
</organism>
<evidence type="ECO:0000256" key="2">
    <source>
        <dbReference type="ARBA" id="ARBA00022670"/>
    </source>
</evidence>
<dbReference type="PRINTS" id="PR00723">
    <property type="entry name" value="SUBTILISIN"/>
</dbReference>
<protein>
    <submittedName>
        <fullName evidence="7">Serine protease AprX</fullName>
    </submittedName>
</protein>
<gene>
    <name evidence="7" type="ORF">SAMN04488137_0974</name>
</gene>
<dbReference type="PROSITE" id="PS51892">
    <property type="entry name" value="SUBTILASE"/>
    <property type="match status" value="1"/>
</dbReference>
<dbReference type="PROSITE" id="PS00137">
    <property type="entry name" value="SUBTILASE_HIS"/>
    <property type="match status" value="1"/>
</dbReference>
<dbReference type="SUPFAM" id="SSF52743">
    <property type="entry name" value="Subtilisin-like"/>
    <property type="match status" value="1"/>
</dbReference>
<feature type="domain" description="Peptidase S8/S53" evidence="6">
    <location>
        <begin position="117"/>
        <end position="383"/>
    </location>
</feature>
<dbReference type="InterPro" id="IPR015500">
    <property type="entry name" value="Peptidase_S8_subtilisin-rel"/>
</dbReference>
<accession>A0A1G9UL41</accession>
<feature type="active site" description="Charge relay system" evidence="5">
    <location>
        <position position="161"/>
    </location>
</feature>
<evidence type="ECO:0000256" key="3">
    <source>
        <dbReference type="ARBA" id="ARBA00022801"/>
    </source>
</evidence>
<dbReference type="PANTHER" id="PTHR43806">
    <property type="entry name" value="PEPTIDASE S8"/>
    <property type="match status" value="1"/>
</dbReference>
<dbReference type="GO" id="GO:0006508">
    <property type="term" value="P:proteolysis"/>
    <property type="evidence" value="ECO:0007669"/>
    <property type="project" value="UniProtKB-KW"/>
</dbReference>
<dbReference type="InterPro" id="IPR023827">
    <property type="entry name" value="Peptidase_S8_Asp-AS"/>
</dbReference>
<dbReference type="PROSITE" id="PS00136">
    <property type="entry name" value="SUBTILASE_ASP"/>
    <property type="match status" value="1"/>
</dbReference>
<dbReference type="InterPro" id="IPR022398">
    <property type="entry name" value="Peptidase_S8_His-AS"/>
</dbReference>
<dbReference type="AlphaFoldDB" id="A0A1G9UL41"/>
<feature type="active site" description="Charge relay system" evidence="5">
    <location>
        <position position="126"/>
    </location>
</feature>
<dbReference type="RefSeq" id="WP_170834227.1">
    <property type="nucleotide sequence ID" value="NZ_FNHW01000001.1"/>
</dbReference>
<evidence type="ECO:0000313" key="8">
    <source>
        <dbReference type="Proteomes" id="UP000199544"/>
    </source>
</evidence>
<dbReference type="EMBL" id="FNHW01000001">
    <property type="protein sequence ID" value="SDM60265.1"/>
    <property type="molecule type" value="Genomic_DNA"/>
</dbReference>
<name>A0A1G9UL41_9BACL</name>
<evidence type="ECO:0000256" key="5">
    <source>
        <dbReference type="PROSITE-ProRule" id="PRU01240"/>
    </source>
</evidence>
<keyword evidence="4 5" id="KW-0720">Serine protease</keyword>
<evidence type="ECO:0000259" key="6">
    <source>
        <dbReference type="Pfam" id="PF00082"/>
    </source>
</evidence>
<dbReference type="PANTHER" id="PTHR43806:SF65">
    <property type="entry name" value="SERINE PROTEASE APRX"/>
    <property type="match status" value="1"/>
</dbReference>
<dbReference type="Proteomes" id="UP000199544">
    <property type="component" value="Unassembled WGS sequence"/>
</dbReference>
<comment type="similarity">
    <text evidence="1 5">Belongs to the peptidase S8 family.</text>
</comment>
<reference evidence="8" key="1">
    <citation type="submission" date="2016-10" db="EMBL/GenBank/DDBJ databases">
        <authorList>
            <person name="Varghese N."/>
            <person name="Submissions S."/>
        </authorList>
    </citation>
    <scope>NUCLEOTIDE SEQUENCE [LARGE SCALE GENOMIC DNA]</scope>
    <source>
        <strain evidence="8">CGMCC 1.6854</strain>
    </source>
</reference>
<keyword evidence="3 5" id="KW-0378">Hydrolase</keyword>
<proteinExistence type="inferred from homology"/>
<evidence type="ECO:0000256" key="1">
    <source>
        <dbReference type="ARBA" id="ARBA00011073"/>
    </source>
</evidence>
<dbReference type="InterPro" id="IPR036852">
    <property type="entry name" value="Peptidase_S8/S53_dom_sf"/>
</dbReference>
<evidence type="ECO:0000256" key="4">
    <source>
        <dbReference type="ARBA" id="ARBA00022825"/>
    </source>
</evidence>
<evidence type="ECO:0000313" key="7">
    <source>
        <dbReference type="EMBL" id="SDM60265.1"/>
    </source>
</evidence>